<dbReference type="KEGG" id="cvn:111126471"/>
<keyword evidence="2 6" id="KW-0689">Ribosomal protein</keyword>
<keyword evidence="5" id="KW-1185">Reference proteome</keyword>
<dbReference type="AlphaFoldDB" id="A0A8B8DGM6"/>
<dbReference type="NCBIfam" id="TIGR01079">
    <property type="entry name" value="rplX_bact"/>
    <property type="match status" value="1"/>
</dbReference>
<dbReference type="InterPro" id="IPR014722">
    <property type="entry name" value="Rib_uL2_dom2"/>
</dbReference>
<comment type="similarity">
    <text evidence="1">Belongs to the universal ribosomal protein uL24 family.</text>
</comment>
<dbReference type="GO" id="GO:0003723">
    <property type="term" value="F:RNA binding"/>
    <property type="evidence" value="ECO:0007669"/>
    <property type="project" value="InterPro"/>
</dbReference>
<evidence type="ECO:0000256" key="1">
    <source>
        <dbReference type="ARBA" id="ARBA00010618"/>
    </source>
</evidence>
<dbReference type="RefSeq" id="XP_022326860.1">
    <property type="nucleotide sequence ID" value="XM_022471152.1"/>
</dbReference>
<dbReference type="PANTHER" id="PTHR12903">
    <property type="entry name" value="MITOCHONDRIAL RIBOSOMAL PROTEIN L24"/>
    <property type="match status" value="1"/>
</dbReference>
<dbReference type="InterPro" id="IPR041988">
    <property type="entry name" value="Ribosomal_uL24_KOW"/>
</dbReference>
<evidence type="ECO:0000256" key="3">
    <source>
        <dbReference type="ARBA" id="ARBA00023274"/>
    </source>
</evidence>
<evidence type="ECO:0000256" key="2">
    <source>
        <dbReference type="ARBA" id="ARBA00022980"/>
    </source>
</evidence>
<dbReference type="Proteomes" id="UP000694844">
    <property type="component" value="Chromosome 3"/>
</dbReference>
<dbReference type="Gene3D" id="2.30.30.30">
    <property type="match status" value="1"/>
</dbReference>
<dbReference type="InterPro" id="IPR003256">
    <property type="entry name" value="Ribosomal_uL24"/>
</dbReference>
<feature type="domain" description="Large ribosomal subunit protein uL24 C-terminal" evidence="4">
    <location>
        <begin position="131"/>
        <end position="179"/>
    </location>
</feature>
<evidence type="ECO:0000313" key="7">
    <source>
        <dbReference type="RefSeq" id="XP_022326861.1"/>
    </source>
</evidence>
<evidence type="ECO:0000259" key="4">
    <source>
        <dbReference type="Pfam" id="PF17136"/>
    </source>
</evidence>
<dbReference type="GO" id="GO:1990904">
    <property type="term" value="C:ribonucleoprotein complex"/>
    <property type="evidence" value="ECO:0007669"/>
    <property type="project" value="UniProtKB-KW"/>
</dbReference>
<evidence type="ECO:0000313" key="6">
    <source>
        <dbReference type="RefSeq" id="XP_022326860.1"/>
    </source>
</evidence>
<dbReference type="InterPro" id="IPR008991">
    <property type="entry name" value="Translation_prot_SH3-like_sf"/>
</dbReference>
<dbReference type="Pfam" id="PF17136">
    <property type="entry name" value="ribosomal_L24"/>
    <property type="match status" value="1"/>
</dbReference>
<dbReference type="OrthoDB" id="359154at2759"/>
<proteinExistence type="inferred from homology"/>
<dbReference type="GeneID" id="111126471"/>
<name>A0A8B8DGM6_CRAVI</name>
<dbReference type="GO" id="GO:0006412">
    <property type="term" value="P:translation"/>
    <property type="evidence" value="ECO:0007669"/>
    <property type="project" value="InterPro"/>
</dbReference>
<dbReference type="CDD" id="cd06089">
    <property type="entry name" value="KOW_RPL26"/>
    <property type="match status" value="1"/>
</dbReference>
<organism evidence="5 6">
    <name type="scientific">Crassostrea virginica</name>
    <name type="common">Eastern oyster</name>
    <dbReference type="NCBI Taxonomy" id="6565"/>
    <lineage>
        <taxon>Eukaryota</taxon>
        <taxon>Metazoa</taxon>
        <taxon>Spiralia</taxon>
        <taxon>Lophotrochozoa</taxon>
        <taxon>Mollusca</taxon>
        <taxon>Bivalvia</taxon>
        <taxon>Autobranchia</taxon>
        <taxon>Pteriomorphia</taxon>
        <taxon>Ostreida</taxon>
        <taxon>Ostreoidea</taxon>
        <taxon>Ostreidae</taxon>
        <taxon>Crassostrea</taxon>
    </lineage>
</organism>
<gene>
    <name evidence="6 7" type="primary">LOC111126471</name>
</gene>
<protein>
    <submittedName>
        <fullName evidence="6 7">Probable 39S ribosomal protein L24, mitochondrial</fullName>
    </submittedName>
</protein>
<keyword evidence="3" id="KW-0687">Ribonucleoprotein</keyword>
<dbReference type="GO" id="GO:0005840">
    <property type="term" value="C:ribosome"/>
    <property type="evidence" value="ECO:0007669"/>
    <property type="project" value="UniProtKB-KW"/>
</dbReference>
<dbReference type="SUPFAM" id="SSF50104">
    <property type="entry name" value="Translation proteins SH3-like domain"/>
    <property type="match status" value="1"/>
</dbReference>
<reference evidence="6 7" key="1">
    <citation type="submission" date="2025-04" db="UniProtKB">
        <authorList>
            <consortium name="RefSeq"/>
        </authorList>
    </citation>
    <scope>IDENTIFICATION</scope>
    <source>
        <tissue evidence="6 7">Whole sample</tissue>
    </source>
</reference>
<evidence type="ECO:0000313" key="5">
    <source>
        <dbReference type="Proteomes" id="UP000694844"/>
    </source>
</evidence>
<dbReference type="GO" id="GO:0003735">
    <property type="term" value="F:structural constituent of ribosome"/>
    <property type="evidence" value="ECO:0007669"/>
    <property type="project" value="InterPro"/>
</dbReference>
<dbReference type="RefSeq" id="XP_022326861.1">
    <property type="nucleotide sequence ID" value="XM_022471153.1"/>
</dbReference>
<dbReference type="InterPro" id="IPR057264">
    <property type="entry name" value="Ribosomal_uL24_C"/>
</dbReference>
<sequence length="246" mass="29039">MRLTLTLLRRTDYWDRFVHRLVRQRIGQGKYRALRGWKEWDKDWYFTKYGPTHPLELKLNSLNFGHKGRPENLVLPYYEPYIFEKDQVMCMVGKDKGRIGTVAVVYRSTNEVVVENINVRYELIDAEDGKQAISRQVPLKIPDEVKLIDPADKTATDVLWRHLEDGTRVRVSKHSGRIIPIPINEEQKTEGDNIAVNSYVANRDKDTDKNEVSKVTFTPKLKTFEQDIMDQMGIEEDRQYRKSFWY</sequence>
<accession>A0A8B8DGM6</accession>